<keyword evidence="4" id="KW-0378">Hydrolase</keyword>
<name>A0A0E3JCP3_HETGL</name>
<comment type="similarity">
    <text evidence="2 4">Belongs to the peptidase S9A family.</text>
</comment>
<accession>A0A0E3JCP3</accession>
<dbReference type="GO" id="GO:0006508">
    <property type="term" value="P:proteolysis"/>
    <property type="evidence" value="ECO:0007669"/>
    <property type="project" value="UniProtKB-KW"/>
</dbReference>
<proteinExistence type="evidence at transcript level"/>
<dbReference type="SUPFAM" id="SSF53474">
    <property type="entry name" value="alpha/beta-Hydrolases"/>
    <property type="match status" value="1"/>
</dbReference>
<evidence type="ECO:0000256" key="5">
    <source>
        <dbReference type="SAM" id="SignalP"/>
    </source>
</evidence>
<dbReference type="GO" id="GO:0005829">
    <property type="term" value="C:cytosol"/>
    <property type="evidence" value="ECO:0007669"/>
    <property type="project" value="TreeGrafter"/>
</dbReference>
<evidence type="ECO:0000256" key="1">
    <source>
        <dbReference type="ARBA" id="ARBA00001070"/>
    </source>
</evidence>
<dbReference type="EC" id="3.4.21.-" evidence="4"/>
<protein>
    <recommendedName>
        <fullName evidence="3 4">Prolyl endopeptidase</fullName>
        <ecNumber evidence="4">3.4.21.-</ecNumber>
    </recommendedName>
</protein>
<dbReference type="InterPro" id="IPR001375">
    <property type="entry name" value="Peptidase_S9_cat"/>
</dbReference>
<dbReference type="EMBL" id="KJ825725">
    <property type="protein sequence ID" value="AJR19782.1"/>
    <property type="molecule type" value="mRNA"/>
</dbReference>
<gene>
    <name evidence="7" type="primary">GLAND14</name>
</gene>
<feature type="domain" description="Peptidase S9 prolyl oligopeptidase catalytic" evidence="6">
    <location>
        <begin position="6"/>
        <end position="165"/>
    </location>
</feature>
<dbReference type="PANTHER" id="PTHR42881">
    <property type="entry name" value="PROLYL ENDOPEPTIDASE"/>
    <property type="match status" value="1"/>
</dbReference>
<sequence length="170" mass="19008">MFCLLRLAIFGASNGGLLTAVCSQQRPDLFGAVITQLGLLDMLRFNKLGIGSDWVSEYGDPDNATDFSYIYKYSPLQQLSVTPGKQWPATLLLSADHDDLVDVSHTLKYTAQLYHLLRTNAESWQRNPVVAKILVDQGHAFTGTPTEKKIKEKVDIYTFIARALGLKWTE</sequence>
<keyword evidence="5" id="KW-0732">Signal</keyword>
<feature type="signal peptide" evidence="5">
    <location>
        <begin position="1"/>
        <end position="15"/>
    </location>
</feature>
<dbReference type="GO" id="GO:0070012">
    <property type="term" value="F:oligopeptidase activity"/>
    <property type="evidence" value="ECO:0007669"/>
    <property type="project" value="TreeGrafter"/>
</dbReference>
<dbReference type="GO" id="GO:0004252">
    <property type="term" value="F:serine-type endopeptidase activity"/>
    <property type="evidence" value="ECO:0007669"/>
    <property type="project" value="UniProtKB-UniRule"/>
</dbReference>
<comment type="catalytic activity">
    <reaction evidence="1">
        <text>Hydrolysis of Pro-|-Xaa &gt;&gt; Ala-|-Xaa in oligopeptides.</text>
        <dbReference type="EC" id="3.4.21.26"/>
    </reaction>
</comment>
<evidence type="ECO:0000256" key="4">
    <source>
        <dbReference type="RuleBase" id="RU368024"/>
    </source>
</evidence>
<reference evidence="7" key="1">
    <citation type="journal article" date="2015" name="Phytopathology">
        <title>Eighteen new candidate effectors of the phytonematode Heterodera glycines produced specifically in the secretory esophageal gland cells during parasitism.</title>
        <authorList>
            <person name="Noon J.B."/>
            <person name="Hewezi T."/>
            <person name="Maier T.R."/>
            <person name="Simmons C."/>
            <person name="Wei J.-Z."/>
            <person name="Wu G."/>
            <person name="Llaca V."/>
            <person name="Deschamps S."/>
            <person name="Davis E.L."/>
            <person name="Mitchum M.G."/>
            <person name="Hussey R.S."/>
            <person name="Baum T.J."/>
        </authorList>
    </citation>
    <scope>NUCLEOTIDE SEQUENCE</scope>
</reference>
<evidence type="ECO:0000259" key="6">
    <source>
        <dbReference type="Pfam" id="PF00326"/>
    </source>
</evidence>
<dbReference type="PANTHER" id="PTHR42881:SF2">
    <property type="entry name" value="PROLYL ENDOPEPTIDASE"/>
    <property type="match status" value="1"/>
</dbReference>
<dbReference type="Pfam" id="PF00326">
    <property type="entry name" value="Peptidase_S9"/>
    <property type="match status" value="1"/>
</dbReference>
<evidence type="ECO:0000256" key="2">
    <source>
        <dbReference type="ARBA" id="ARBA00005228"/>
    </source>
</evidence>
<evidence type="ECO:0000313" key="7">
    <source>
        <dbReference type="EMBL" id="AJR19782.1"/>
    </source>
</evidence>
<keyword evidence="4" id="KW-0645">Protease</keyword>
<dbReference type="InterPro" id="IPR051167">
    <property type="entry name" value="Prolyl_oligopep/macrocyclase"/>
</dbReference>
<dbReference type="InterPro" id="IPR029058">
    <property type="entry name" value="AB_hydrolase_fold"/>
</dbReference>
<dbReference type="PRINTS" id="PR00862">
    <property type="entry name" value="PROLIGOPTASE"/>
</dbReference>
<keyword evidence="4" id="KW-0720">Serine protease</keyword>
<evidence type="ECO:0000256" key="3">
    <source>
        <dbReference type="ARBA" id="ARBA00016310"/>
    </source>
</evidence>
<feature type="chain" id="PRO_5012542738" description="Prolyl endopeptidase" evidence="5">
    <location>
        <begin position="16"/>
        <end position="170"/>
    </location>
</feature>
<organism evidence="7">
    <name type="scientific">Heterodera glycines</name>
    <name type="common">Soybean cyst nematode worm</name>
    <dbReference type="NCBI Taxonomy" id="51029"/>
    <lineage>
        <taxon>Eukaryota</taxon>
        <taxon>Metazoa</taxon>
        <taxon>Ecdysozoa</taxon>
        <taxon>Nematoda</taxon>
        <taxon>Chromadorea</taxon>
        <taxon>Rhabditida</taxon>
        <taxon>Tylenchina</taxon>
        <taxon>Tylenchomorpha</taxon>
        <taxon>Tylenchoidea</taxon>
        <taxon>Heteroderidae</taxon>
        <taxon>Heteroderinae</taxon>
        <taxon>Heterodera</taxon>
    </lineage>
</organism>
<dbReference type="InterPro" id="IPR002470">
    <property type="entry name" value="Peptidase_S9A"/>
</dbReference>
<dbReference type="AlphaFoldDB" id="A0A0E3JCP3"/>
<dbReference type="Gene3D" id="3.40.50.1820">
    <property type="entry name" value="alpha/beta hydrolase"/>
    <property type="match status" value="1"/>
</dbReference>